<evidence type="ECO:0000313" key="1">
    <source>
        <dbReference type="EMBL" id="SDH63736.1"/>
    </source>
</evidence>
<organism evidence="1 2">
    <name type="scientific">Pseudonocardia oroxyli</name>
    <dbReference type="NCBI Taxonomy" id="366584"/>
    <lineage>
        <taxon>Bacteria</taxon>
        <taxon>Bacillati</taxon>
        <taxon>Actinomycetota</taxon>
        <taxon>Actinomycetes</taxon>
        <taxon>Pseudonocardiales</taxon>
        <taxon>Pseudonocardiaceae</taxon>
        <taxon>Pseudonocardia</taxon>
    </lineage>
</organism>
<keyword evidence="2" id="KW-1185">Reference proteome</keyword>
<dbReference type="RefSeq" id="WP_176921617.1">
    <property type="nucleotide sequence ID" value="NZ_FNBE01000030.1"/>
</dbReference>
<dbReference type="Pfam" id="PF04978">
    <property type="entry name" value="MST"/>
    <property type="match status" value="1"/>
</dbReference>
<proteinExistence type="predicted"/>
<evidence type="ECO:0000313" key="2">
    <source>
        <dbReference type="Proteomes" id="UP000198967"/>
    </source>
</evidence>
<accession>A0A1G8E1B3</accession>
<evidence type="ECO:0008006" key="3">
    <source>
        <dbReference type="Google" id="ProtNLM"/>
    </source>
</evidence>
<dbReference type="InterPro" id="IPR007061">
    <property type="entry name" value="MST-like"/>
</dbReference>
<name>A0A1G8E1B3_PSEOR</name>
<protein>
    <recommendedName>
        <fullName evidence="3">DinB superfamily protein</fullName>
    </recommendedName>
</protein>
<dbReference type="STRING" id="366584.SAMN05216377_13013"/>
<gene>
    <name evidence="1" type="ORF">SAMN05216377_13013</name>
</gene>
<dbReference type="EMBL" id="FNBE01000030">
    <property type="protein sequence ID" value="SDH63736.1"/>
    <property type="molecule type" value="Genomic_DNA"/>
</dbReference>
<reference evidence="1 2" key="1">
    <citation type="submission" date="2016-10" db="EMBL/GenBank/DDBJ databases">
        <authorList>
            <person name="de Groot N.N."/>
        </authorList>
    </citation>
    <scope>NUCLEOTIDE SEQUENCE [LARGE SCALE GENOMIC DNA]</scope>
    <source>
        <strain evidence="1 2">CGMCC 4.3143</strain>
    </source>
</reference>
<dbReference type="AlphaFoldDB" id="A0A1G8E1B3"/>
<sequence>MLTAEGSGTIGAMRSRLEDLIDEQRVALHDSLDGLSEEEARRRLVPSRTTLLGLLTHVTWVEGVWYGEAITGKPQRGTPDSSFRLRKSDTVDSVRARHREACAASRKAVAALELDAVVTGRGERRLWEIHVHMLRELARHAGHADILREQVLAAR</sequence>
<dbReference type="InterPro" id="IPR034660">
    <property type="entry name" value="DinB/YfiT-like"/>
</dbReference>
<dbReference type="SUPFAM" id="SSF109854">
    <property type="entry name" value="DinB/YfiT-like putative metalloenzymes"/>
    <property type="match status" value="1"/>
</dbReference>
<dbReference type="Proteomes" id="UP000198967">
    <property type="component" value="Unassembled WGS sequence"/>
</dbReference>
<dbReference type="Gene3D" id="1.20.120.450">
    <property type="entry name" value="dinb family like domain"/>
    <property type="match status" value="1"/>
</dbReference>